<keyword evidence="3" id="KW-1185">Reference proteome</keyword>
<dbReference type="RefSeq" id="WP_261626915.1">
    <property type="nucleotide sequence ID" value="NZ_CAMAPC010000018.1"/>
</dbReference>
<dbReference type="EMBL" id="CAMAPC010000018">
    <property type="protein sequence ID" value="CAH9064570.1"/>
    <property type="molecule type" value="Genomic_DNA"/>
</dbReference>
<feature type="signal peptide" evidence="1">
    <location>
        <begin position="1"/>
        <end position="19"/>
    </location>
</feature>
<proteinExistence type="predicted"/>
<comment type="caution">
    <text evidence="2">The sequence shown here is derived from an EMBL/GenBank/DDBJ whole genome shotgun (WGS) entry which is preliminary data.</text>
</comment>
<evidence type="ECO:0000313" key="2">
    <source>
        <dbReference type="EMBL" id="CAH9064570.1"/>
    </source>
</evidence>
<reference evidence="2" key="1">
    <citation type="submission" date="2022-07" db="EMBL/GenBank/DDBJ databases">
        <authorList>
            <person name="Criscuolo A."/>
        </authorList>
    </citation>
    <scope>NUCLEOTIDE SEQUENCE</scope>
    <source>
        <strain evidence="2">CIP111854</strain>
    </source>
</reference>
<keyword evidence="1" id="KW-0732">Signal</keyword>
<evidence type="ECO:0008006" key="4">
    <source>
        <dbReference type="Google" id="ProtNLM"/>
    </source>
</evidence>
<evidence type="ECO:0000256" key="1">
    <source>
        <dbReference type="SAM" id="SignalP"/>
    </source>
</evidence>
<organism evidence="2 3">
    <name type="scientific">Pseudoalteromonas holothuriae</name>
    <dbReference type="NCBI Taxonomy" id="2963714"/>
    <lineage>
        <taxon>Bacteria</taxon>
        <taxon>Pseudomonadati</taxon>
        <taxon>Pseudomonadota</taxon>
        <taxon>Gammaproteobacteria</taxon>
        <taxon>Alteromonadales</taxon>
        <taxon>Pseudoalteromonadaceae</taxon>
        <taxon>Pseudoalteromonas</taxon>
    </lineage>
</organism>
<protein>
    <recommendedName>
        <fullName evidence="4">Solute-binding protein family 3/N-terminal domain-containing protein</fullName>
    </recommendedName>
</protein>
<accession>A0A9W4R3J7</accession>
<dbReference type="AlphaFoldDB" id="A0A9W4R3J7"/>
<dbReference type="SUPFAM" id="SSF53850">
    <property type="entry name" value="Periplasmic binding protein-like II"/>
    <property type="match status" value="1"/>
</dbReference>
<dbReference type="Proteomes" id="UP001152467">
    <property type="component" value="Unassembled WGS sequence"/>
</dbReference>
<evidence type="ECO:0000313" key="3">
    <source>
        <dbReference type="Proteomes" id="UP001152467"/>
    </source>
</evidence>
<sequence>MFQHLPLALVIFLCTSVNAQTYTINASEALSYQLGKEKVIYAMKAIYAPVSITPQLVFLPTKRGLKQVNEGILDAEAGRVDKAVTQYENLLKIPTPITKMRLSIYCLNKQDCKTNSQAGILVIQGGIMAARLCNKLNLNCNRVMNDVSAFKALQKGHAPALITNDRFALGTLCKSGLSQIYTKPLTQIYSIYHYVNKKHAELIPKLTQSIDYLIESKVLPGTFRSLSDAAKHCNIKVITLTNQALEG</sequence>
<name>A0A9W4R3J7_9GAMM</name>
<feature type="chain" id="PRO_5040869792" description="Solute-binding protein family 3/N-terminal domain-containing protein" evidence="1">
    <location>
        <begin position="20"/>
        <end position="247"/>
    </location>
</feature>
<gene>
    <name evidence="2" type="ORF">PSECIP111854_03484</name>
</gene>